<proteinExistence type="predicted"/>
<feature type="signal peptide" evidence="1">
    <location>
        <begin position="1"/>
        <end position="22"/>
    </location>
</feature>
<comment type="caution">
    <text evidence="2">The sequence shown here is derived from an EMBL/GenBank/DDBJ whole genome shotgun (WGS) entry which is preliminary data.</text>
</comment>
<gene>
    <name evidence="2" type="ORF">GGI15_001161</name>
</gene>
<sequence>MMYLPFAARLLVSALVASGTFAQYLLAPPAFAPGTIYYGAAGGARLGPGPGGLMLTGPGHGIIQGASTGGVIIRGPSGVIVAPPQSAGSIVF</sequence>
<organism evidence="2 3">
    <name type="scientific">Coemansia interrupta</name>
    <dbReference type="NCBI Taxonomy" id="1126814"/>
    <lineage>
        <taxon>Eukaryota</taxon>
        <taxon>Fungi</taxon>
        <taxon>Fungi incertae sedis</taxon>
        <taxon>Zoopagomycota</taxon>
        <taxon>Kickxellomycotina</taxon>
        <taxon>Kickxellomycetes</taxon>
        <taxon>Kickxellales</taxon>
        <taxon>Kickxellaceae</taxon>
        <taxon>Coemansia</taxon>
    </lineage>
</organism>
<protein>
    <submittedName>
        <fullName evidence="2">Uncharacterized protein</fullName>
    </submittedName>
</protein>
<dbReference type="Proteomes" id="UP001140172">
    <property type="component" value="Unassembled WGS sequence"/>
</dbReference>
<accession>A0A9W8LLN4</accession>
<dbReference type="AlphaFoldDB" id="A0A9W8LLN4"/>
<evidence type="ECO:0000313" key="2">
    <source>
        <dbReference type="EMBL" id="KAJ2786892.1"/>
    </source>
</evidence>
<keyword evidence="1" id="KW-0732">Signal</keyword>
<feature type="chain" id="PRO_5040897004" evidence="1">
    <location>
        <begin position="23"/>
        <end position="92"/>
    </location>
</feature>
<dbReference type="OrthoDB" id="5571545at2759"/>
<evidence type="ECO:0000313" key="3">
    <source>
        <dbReference type="Proteomes" id="UP001140172"/>
    </source>
</evidence>
<name>A0A9W8LLN4_9FUNG</name>
<keyword evidence="3" id="KW-1185">Reference proteome</keyword>
<dbReference type="EMBL" id="JANBUM010000040">
    <property type="protein sequence ID" value="KAJ2786892.1"/>
    <property type="molecule type" value="Genomic_DNA"/>
</dbReference>
<evidence type="ECO:0000256" key="1">
    <source>
        <dbReference type="SAM" id="SignalP"/>
    </source>
</evidence>
<reference evidence="2" key="1">
    <citation type="submission" date="2022-07" db="EMBL/GenBank/DDBJ databases">
        <title>Phylogenomic reconstructions and comparative analyses of Kickxellomycotina fungi.</title>
        <authorList>
            <person name="Reynolds N.K."/>
            <person name="Stajich J.E."/>
            <person name="Barry K."/>
            <person name="Grigoriev I.V."/>
            <person name="Crous P."/>
            <person name="Smith M.E."/>
        </authorList>
    </citation>
    <scope>NUCLEOTIDE SEQUENCE</scope>
    <source>
        <strain evidence="2">BCRC 34489</strain>
    </source>
</reference>